<dbReference type="GO" id="GO:0030145">
    <property type="term" value="F:manganese ion binding"/>
    <property type="evidence" value="ECO:0007669"/>
    <property type="project" value="TreeGrafter"/>
</dbReference>
<dbReference type="RefSeq" id="WP_099302527.1">
    <property type="nucleotide sequence ID" value="NZ_PDVP01000001.1"/>
</dbReference>
<evidence type="ECO:0000256" key="6">
    <source>
        <dbReference type="ARBA" id="ARBA00023211"/>
    </source>
</evidence>
<evidence type="ECO:0000256" key="7">
    <source>
        <dbReference type="ARBA" id="ARBA00023229"/>
    </source>
</evidence>
<keyword evidence="13" id="KW-0413">Isomerase</keyword>
<dbReference type="EC" id="1.1.1.267" evidence="9"/>
<comment type="caution">
    <text evidence="9">Lacks conserved residue(s) required for the propagation of feature annotation.</text>
</comment>
<keyword evidence="3 9" id="KW-0479">Metal-binding</keyword>
<keyword evidence="7 9" id="KW-0414">Isoprene biosynthesis</keyword>
<dbReference type="SUPFAM" id="SSF69055">
    <property type="entry name" value="1-deoxy-D-xylulose-5-phosphate reductoisomerase, C-terminal domain"/>
    <property type="match status" value="1"/>
</dbReference>
<gene>
    <name evidence="9" type="primary">dxr</name>
    <name evidence="13" type="ORF">CSC94_00190</name>
</gene>
<dbReference type="PIRSF" id="PIRSF006205">
    <property type="entry name" value="Dxp_reductismrs"/>
    <property type="match status" value="1"/>
</dbReference>
<dbReference type="InterPro" id="IPR013512">
    <property type="entry name" value="DXP_reductoisomerase_N"/>
</dbReference>
<dbReference type="SUPFAM" id="SSF55347">
    <property type="entry name" value="Glyceraldehyde-3-phosphate dehydrogenase-like, C-terminal domain"/>
    <property type="match status" value="1"/>
</dbReference>
<dbReference type="PANTHER" id="PTHR30525">
    <property type="entry name" value="1-DEOXY-D-XYLULOSE 5-PHOSPHATE REDUCTOISOMERASE"/>
    <property type="match status" value="1"/>
</dbReference>
<evidence type="ECO:0000256" key="3">
    <source>
        <dbReference type="ARBA" id="ARBA00022723"/>
    </source>
</evidence>
<feature type="binding site" evidence="9">
    <location>
        <position position="220"/>
    </location>
    <ligand>
        <name>1-deoxy-D-xylulose 5-phosphate</name>
        <dbReference type="ChEBI" id="CHEBI:57792"/>
    </ligand>
</feature>
<feature type="binding site" evidence="9">
    <location>
        <position position="159"/>
    </location>
    <ligand>
        <name>1-deoxy-D-xylulose 5-phosphate</name>
        <dbReference type="ChEBI" id="CHEBI:57792"/>
    </ligand>
</feature>
<dbReference type="HAMAP" id="MF_00183">
    <property type="entry name" value="DXP_reductoisom"/>
    <property type="match status" value="1"/>
</dbReference>
<accession>A0A2G1QSF2</accession>
<dbReference type="EMBL" id="PDVP01000001">
    <property type="protein sequence ID" value="PHP68466.1"/>
    <property type="molecule type" value="Genomic_DNA"/>
</dbReference>
<dbReference type="GO" id="GO:0030604">
    <property type="term" value="F:1-deoxy-D-xylulose-5-phosphate reductoisomerase activity"/>
    <property type="evidence" value="ECO:0007669"/>
    <property type="project" value="UniProtKB-UniRule"/>
</dbReference>
<dbReference type="SUPFAM" id="SSF51735">
    <property type="entry name" value="NAD(P)-binding Rossmann-fold domains"/>
    <property type="match status" value="1"/>
</dbReference>
<feature type="binding site" evidence="9">
    <location>
        <position position="160"/>
    </location>
    <ligand>
        <name>Mn(2+)</name>
        <dbReference type="ChEBI" id="CHEBI:29035"/>
    </ligand>
</feature>
<dbReference type="Pfam" id="PF13288">
    <property type="entry name" value="DXPR_C"/>
    <property type="match status" value="1"/>
</dbReference>
<feature type="binding site" evidence="9">
    <location>
        <position position="184"/>
    </location>
    <ligand>
        <name>1-deoxy-D-xylulose 5-phosphate</name>
        <dbReference type="ChEBI" id="CHEBI:57792"/>
    </ligand>
</feature>
<comment type="cofactor">
    <cofactor evidence="9">
        <name>Mg(2+)</name>
        <dbReference type="ChEBI" id="CHEBI:18420"/>
    </cofactor>
    <cofactor evidence="9">
        <name>Mn(2+)</name>
        <dbReference type="ChEBI" id="CHEBI:29035"/>
    </cofactor>
</comment>
<evidence type="ECO:0000256" key="8">
    <source>
        <dbReference type="ARBA" id="ARBA00048543"/>
    </source>
</evidence>
<feature type="domain" description="1-deoxy-D-xylulose 5-phosphate reductoisomerase N-terminal" evidence="10">
    <location>
        <begin position="13"/>
        <end position="140"/>
    </location>
</feature>
<dbReference type="UniPathway" id="UPA00056">
    <property type="reaction ID" value="UER00092"/>
</dbReference>
<feature type="binding site" evidence="9">
    <location>
        <position position="21"/>
    </location>
    <ligand>
        <name>NADPH</name>
        <dbReference type="ChEBI" id="CHEBI:57783"/>
    </ligand>
</feature>
<dbReference type="InterPro" id="IPR026877">
    <property type="entry name" value="DXPR_C"/>
</dbReference>
<dbReference type="Gene3D" id="1.10.1740.10">
    <property type="match status" value="1"/>
</dbReference>
<evidence type="ECO:0000259" key="11">
    <source>
        <dbReference type="Pfam" id="PF08436"/>
    </source>
</evidence>
<feature type="binding site" evidence="9">
    <location>
        <position position="226"/>
    </location>
    <ligand>
        <name>1-deoxy-D-xylulose 5-phosphate</name>
        <dbReference type="ChEBI" id="CHEBI:57792"/>
    </ligand>
</feature>
<feature type="domain" description="DXP reductoisomerase C-terminal" evidence="12">
    <location>
        <begin position="269"/>
        <end position="386"/>
    </location>
</feature>
<dbReference type="Gene3D" id="3.40.50.720">
    <property type="entry name" value="NAD(P)-binding Rossmann-like Domain"/>
    <property type="match status" value="1"/>
</dbReference>
<dbReference type="Proteomes" id="UP000221168">
    <property type="component" value="Unassembled WGS sequence"/>
</dbReference>
<dbReference type="FunFam" id="3.40.50.720:FF:000045">
    <property type="entry name" value="1-deoxy-D-xylulose 5-phosphate reductoisomerase"/>
    <property type="match status" value="1"/>
</dbReference>
<feature type="binding site" evidence="9">
    <location>
        <position position="134"/>
    </location>
    <ligand>
        <name>NADPH</name>
        <dbReference type="ChEBI" id="CHEBI:57783"/>
    </ligand>
</feature>
<dbReference type="OrthoDB" id="9806546at2"/>
<evidence type="ECO:0000256" key="1">
    <source>
        <dbReference type="ARBA" id="ARBA00005094"/>
    </source>
</evidence>
<feature type="binding site" evidence="9">
    <location>
        <position position="47"/>
    </location>
    <ligand>
        <name>NADPH</name>
        <dbReference type="ChEBI" id="CHEBI:57783"/>
    </ligand>
</feature>
<organism evidence="13 14">
    <name type="scientific">Zhengella mangrovi</name>
    <dbReference type="NCBI Taxonomy" id="1982044"/>
    <lineage>
        <taxon>Bacteria</taxon>
        <taxon>Pseudomonadati</taxon>
        <taxon>Pseudomonadota</taxon>
        <taxon>Alphaproteobacteria</taxon>
        <taxon>Hyphomicrobiales</taxon>
        <taxon>Notoacmeibacteraceae</taxon>
        <taxon>Zhengella</taxon>
    </lineage>
</organism>
<dbReference type="PANTHER" id="PTHR30525:SF0">
    <property type="entry name" value="1-DEOXY-D-XYLULOSE 5-PHOSPHATE REDUCTOISOMERASE, CHLOROPLASTIC"/>
    <property type="match status" value="1"/>
</dbReference>
<keyword evidence="6 9" id="KW-0464">Manganese</keyword>
<dbReference type="GO" id="GO:0070402">
    <property type="term" value="F:NADPH binding"/>
    <property type="evidence" value="ECO:0007669"/>
    <property type="project" value="InterPro"/>
</dbReference>
<evidence type="ECO:0000259" key="12">
    <source>
        <dbReference type="Pfam" id="PF13288"/>
    </source>
</evidence>
<comment type="function">
    <text evidence="9">Catalyzes the NADPH-dependent rearrangement and reduction of 1-deoxy-D-xylulose-5-phosphate (DXP) to 2-C-methyl-D-erythritol 4-phosphate (MEP).</text>
</comment>
<proteinExistence type="inferred from homology"/>
<comment type="caution">
    <text evidence="13">The sequence shown here is derived from an EMBL/GenBank/DDBJ whole genome shotgun (WGS) entry which is preliminary data.</text>
</comment>
<sequence length="392" mass="41010">MTPDPSAISHRRISVLGATGSIGVNTLDVIAHMGGPEAFDVVALTGASNVALLAEQAKAVNAEVAVTADERRYHDLKAALAGTGIEAAAGRGALIEAAGRPADITMAAIVGMAGLEPTLAAAANGGVMALANKECLVSAGDLFIAAVREAGGTLLPVDSEHNAIFQVLDPAQKRAVERIILTASGGPFRTFTREQMAGVTAETARRHPNWSMGLKISIDSASMFNKALEMVEARHLFNVAPDQVEVIVHPQSIVHSMVAYADGSVLAQLGPSDMRTAIGYCLAWPFRAHMPVERLDFAKLAQLDFEAPDEARFPALRLARQALAHAGVAGAVLNGAKEVALDAFIDGRLGFLAMAETVERVMEAMATWPSAASLADVIAADAEARERARALL</sequence>
<comment type="pathway">
    <text evidence="1 9">Isoprenoid biosynthesis; isopentenyl diphosphate biosynthesis via DXP pathway; isopentenyl diphosphate from 1-deoxy-D-xylulose 5-phosphate: step 1/6.</text>
</comment>
<feature type="binding site" evidence="9">
    <location>
        <position position="133"/>
    </location>
    <ligand>
        <name>1-deoxy-D-xylulose 5-phosphate</name>
        <dbReference type="ChEBI" id="CHEBI:57792"/>
    </ligand>
</feature>
<feature type="binding site" evidence="9">
    <location>
        <position position="207"/>
    </location>
    <ligand>
        <name>1-deoxy-D-xylulose 5-phosphate</name>
        <dbReference type="ChEBI" id="CHEBI:57792"/>
    </ligand>
</feature>
<keyword evidence="9" id="KW-0460">Magnesium</keyword>
<protein>
    <recommendedName>
        <fullName evidence="9">1-deoxy-D-xylulose 5-phosphate reductoisomerase</fullName>
        <shortName evidence="9">DXP reductoisomerase</shortName>
        <ecNumber evidence="9">1.1.1.267</ecNumber>
    </recommendedName>
    <alternativeName>
        <fullName evidence="9">1-deoxyxylulose-5-phosphate reductoisomerase</fullName>
    </alternativeName>
    <alternativeName>
        <fullName evidence="9">2-C-methyl-D-erythritol 4-phosphate synthase</fullName>
    </alternativeName>
</protein>
<dbReference type="GO" id="GO:0051484">
    <property type="term" value="P:isopentenyl diphosphate biosynthetic process, methylerythritol 4-phosphate pathway involved in terpenoid biosynthetic process"/>
    <property type="evidence" value="ECO:0007669"/>
    <property type="project" value="UniProtKB-ARBA"/>
</dbReference>
<dbReference type="AlphaFoldDB" id="A0A2G1QSF2"/>
<comment type="similarity">
    <text evidence="2 9">Belongs to the DXR family.</text>
</comment>
<feature type="binding site" evidence="9">
    <location>
        <position position="132"/>
    </location>
    <ligand>
        <name>NADPH</name>
        <dbReference type="ChEBI" id="CHEBI:57783"/>
    </ligand>
</feature>
<evidence type="ECO:0000256" key="5">
    <source>
        <dbReference type="ARBA" id="ARBA00023002"/>
    </source>
</evidence>
<dbReference type="InterPro" id="IPR013644">
    <property type="entry name" value="DXP_reductoisomerase_C"/>
</dbReference>
<comment type="catalytic activity">
    <reaction evidence="8">
        <text>2-C-methyl-D-erythritol 4-phosphate + NADP(+) = 1-deoxy-D-xylulose 5-phosphate + NADPH + H(+)</text>
        <dbReference type="Rhea" id="RHEA:13717"/>
        <dbReference type="ChEBI" id="CHEBI:15378"/>
        <dbReference type="ChEBI" id="CHEBI:57783"/>
        <dbReference type="ChEBI" id="CHEBI:57792"/>
        <dbReference type="ChEBI" id="CHEBI:58262"/>
        <dbReference type="ChEBI" id="CHEBI:58349"/>
        <dbReference type="EC" id="1.1.1.267"/>
    </reaction>
    <physiologicalReaction direction="right-to-left" evidence="8">
        <dbReference type="Rhea" id="RHEA:13719"/>
    </physiologicalReaction>
</comment>
<feature type="binding site" evidence="9">
    <location>
        <position position="19"/>
    </location>
    <ligand>
        <name>NADPH</name>
        <dbReference type="ChEBI" id="CHEBI:57783"/>
    </ligand>
</feature>
<evidence type="ECO:0000259" key="10">
    <source>
        <dbReference type="Pfam" id="PF02670"/>
    </source>
</evidence>
<feature type="binding site" evidence="9">
    <location>
        <position position="213"/>
    </location>
    <ligand>
        <name>NADPH</name>
        <dbReference type="ChEBI" id="CHEBI:57783"/>
    </ligand>
</feature>
<dbReference type="Pfam" id="PF08436">
    <property type="entry name" value="DXP_redisom_C"/>
    <property type="match status" value="1"/>
</dbReference>
<dbReference type="InterPro" id="IPR003821">
    <property type="entry name" value="DXP_reductoisomerase"/>
</dbReference>
<feature type="domain" description="1-deoxy-D-xylulose 5-phosphate reductoisomerase C-terminal" evidence="11">
    <location>
        <begin position="154"/>
        <end position="237"/>
    </location>
</feature>
<keyword evidence="5 9" id="KW-0560">Oxidoreductase</keyword>
<feature type="binding site" evidence="9">
    <location>
        <position position="225"/>
    </location>
    <ligand>
        <name>1-deoxy-D-xylulose 5-phosphate</name>
        <dbReference type="ChEBI" id="CHEBI:57792"/>
    </ligand>
</feature>
<dbReference type="InterPro" id="IPR036169">
    <property type="entry name" value="DXPR_C_sf"/>
</dbReference>
<evidence type="ECO:0000256" key="2">
    <source>
        <dbReference type="ARBA" id="ARBA00006825"/>
    </source>
</evidence>
<evidence type="ECO:0000256" key="9">
    <source>
        <dbReference type="HAMAP-Rule" id="MF_00183"/>
    </source>
</evidence>
<dbReference type="GO" id="GO:0016853">
    <property type="term" value="F:isomerase activity"/>
    <property type="evidence" value="ECO:0007669"/>
    <property type="project" value="UniProtKB-KW"/>
</dbReference>
<evidence type="ECO:0000313" key="14">
    <source>
        <dbReference type="Proteomes" id="UP000221168"/>
    </source>
</evidence>
<feature type="binding site" evidence="9">
    <location>
        <position position="160"/>
    </location>
    <ligand>
        <name>1-deoxy-D-xylulose 5-phosphate</name>
        <dbReference type="ChEBI" id="CHEBI:57792"/>
    </ligand>
</feature>
<feature type="binding site" evidence="9">
    <location>
        <position position="20"/>
    </location>
    <ligand>
        <name>NADPH</name>
        <dbReference type="ChEBI" id="CHEBI:57783"/>
    </ligand>
</feature>
<dbReference type="Pfam" id="PF02670">
    <property type="entry name" value="DXP_reductoisom"/>
    <property type="match status" value="1"/>
</dbReference>
<feature type="binding site" evidence="9">
    <location>
        <position position="229"/>
    </location>
    <ligand>
        <name>1-deoxy-D-xylulose 5-phosphate</name>
        <dbReference type="ChEBI" id="CHEBI:57792"/>
    </ligand>
</feature>
<evidence type="ECO:0000256" key="4">
    <source>
        <dbReference type="ARBA" id="ARBA00022857"/>
    </source>
</evidence>
<keyword evidence="4 9" id="KW-0521">NADP</keyword>
<dbReference type="InterPro" id="IPR036291">
    <property type="entry name" value="NAD(P)-bd_dom_sf"/>
</dbReference>
<dbReference type="NCBIfam" id="TIGR00243">
    <property type="entry name" value="Dxr"/>
    <property type="match status" value="1"/>
</dbReference>
<reference evidence="13 14" key="1">
    <citation type="submission" date="2017-10" db="EMBL/GenBank/DDBJ databases">
        <title>Sedimentibacterium mangrovi gen. nov., sp. nov., a novel member of family Phyllobacteriacea isolated from mangrove sediment.</title>
        <authorList>
            <person name="Liao H."/>
            <person name="Tian Y."/>
        </authorList>
    </citation>
    <scope>NUCLEOTIDE SEQUENCE [LARGE SCALE GENOMIC DNA]</scope>
    <source>
        <strain evidence="13 14">X9-2-2</strain>
    </source>
</reference>
<evidence type="ECO:0000313" key="13">
    <source>
        <dbReference type="EMBL" id="PHP68466.1"/>
    </source>
</evidence>
<feature type="binding site" evidence="9">
    <location>
        <position position="49"/>
    </location>
    <ligand>
        <name>NADPH</name>
        <dbReference type="ChEBI" id="CHEBI:57783"/>
    </ligand>
</feature>
<feature type="binding site" evidence="9">
    <location>
        <position position="158"/>
    </location>
    <ligand>
        <name>Mn(2+)</name>
        <dbReference type="ChEBI" id="CHEBI:29035"/>
    </ligand>
</feature>
<feature type="binding site" evidence="9">
    <location>
        <position position="229"/>
    </location>
    <ligand>
        <name>Mn(2+)</name>
        <dbReference type="ChEBI" id="CHEBI:29035"/>
    </ligand>
</feature>
<name>A0A2G1QSF2_9HYPH</name>
<feature type="binding site" evidence="9">
    <location>
        <position position="22"/>
    </location>
    <ligand>
        <name>NADPH</name>
        <dbReference type="ChEBI" id="CHEBI:57783"/>
    </ligand>
</feature>
<keyword evidence="14" id="KW-1185">Reference proteome</keyword>